<evidence type="ECO:0000313" key="1">
    <source>
        <dbReference type="Proteomes" id="UP000887576"/>
    </source>
</evidence>
<evidence type="ECO:0000313" key="2">
    <source>
        <dbReference type="WBParaSite" id="JU765_v2.g19536.t1"/>
    </source>
</evidence>
<organism evidence="1 2">
    <name type="scientific">Panagrolaimus sp. JU765</name>
    <dbReference type="NCBI Taxonomy" id="591449"/>
    <lineage>
        <taxon>Eukaryota</taxon>
        <taxon>Metazoa</taxon>
        <taxon>Ecdysozoa</taxon>
        <taxon>Nematoda</taxon>
        <taxon>Chromadorea</taxon>
        <taxon>Rhabditida</taxon>
        <taxon>Tylenchina</taxon>
        <taxon>Panagrolaimomorpha</taxon>
        <taxon>Panagrolaimoidea</taxon>
        <taxon>Panagrolaimidae</taxon>
        <taxon>Panagrolaimus</taxon>
    </lineage>
</organism>
<dbReference type="Proteomes" id="UP000887576">
    <property type="component" value="Unplaced"/>
</dbReference>
<protein>
    <submittedName>
        <fullName evidence="2">Uncharacterized protein</fullName>
    </submittedName>
</protein>
<sequence>MSAPHVNDTEEAIQSSDSDEKPNKPTFPNFSILFVILVCFLLLLLFSFLFFFKNADQNLQEIVDYRDPDVIKSGISSFLHSLQAPTQLPSNYQFYTYEALIAENNWKKWKFDEETKRCILLNVPENVPYSIAMVLNSSTEGPLYSICKEEKVLNYIWERLKSQLSKAVFDRFKTIETKKYLKECLEKTKDNDSEVLWWAQLEEIQYCQQLFNDPLSVMLGMTINEGLLPRLTFDIKEFLPKFLEDKGIKFDEYGIHSAFIGLSKKVQAIAGQTGRPIVFVENVIKSSNHSNFYIRDLSPINVESKKIFKWNRRFRQHEEYNGEPSSKSVYVEKDKKTYGKFNIHDFIVPPRKPRKKNK</sequence>
<dbReference type="WBParaSite" id="JU765_v2.g19536.t1">
    <property type="protein sequence ID" value="JU765_v2.g19536.t1"/>
    <property type="gene ID" value="JU765_v2.g19536"/>
</dbReference>
<reference evidence="2" key="1">
    <citation type="submission" date="2022-11" db="UniProtKB">
        <authorList>
            <consortium name="WormBaseParasite"/>
        </authorList>
    </citation>
    <scope>IDENTIFICATION</scope>
</reference>
<proteinExistence type="predicted"/>
<name>A0AC34QUZ6_9BILA</name>
<accession>A0AC34QUZ6</accession>